<dbReference type="InterPro" id="IPR009008">
    <property type="entry name" value="Val/Leu/Ile-tRNA-synth_edit"/>
</dbReference>
<dbReference type="InterPro" id="IPR013155">
    <property type="entry name" value="M/V/L/I-tRNA-synth_anticd-bd"/>
</dbReference>
<dbReference type="Gene3D" id="1.10.730.10">
    <property type="entry name" value="Isoleucyl-tRNA Synthetase, Domain 1"/>
    <property type="match status" value="1"/>
</dbReference>
<reference evidence="10" key="1">
    <citation type="submission" date="2018-05" db="EMBL/GenBank/DDBJ databases">
        <authorList>
            <person name="Lanie J.A."/>
            <person name="Ng W.-L."/>
            <person name="Kazmierczak K.M."/>
            <person name="Andrzejewski T.M."/>
            <person name="Davidsen T.M."/>
            <person name="Wayne K.J."/>
            <person name="Tettelin H."/>
            <person name="Glass J.I."/>
            <person name="Rusch D."/>
            <person name="Podicherti R."/>
            <person name="Tsui H.-C.T."/>
            <person name="Winkler M.E."/>
        </authorList>
    </citation>
    <scope>NUCLEOTIDE SEQUENCE</scope>
</reference>
<evidence type="ECO:0000256" key="1">
    <source>
        <dbReference type="ARBA" id="ARBA00013165"/>
    </source>
</evidence>
<dbReference type="NCBIfam" id="TIGR00392">
    <property type="entry name" value="ileS"/>
    <property type="match status" value="1"/>
</dbReference>
<protein>
    <recommendedName>
        <fullName evidence="1">isoleucine--tRNA ligase</fullName>
        <ecNumber evidence="1">6.1.1.5</ecNumber>
    </recommendedName>
</protein>
<dbReference type="Pfam" id="PF00133">
    <property type="entry name" value="tRNA-synt_1"/>
    <property type="match status" value="1"/>
</dbReference>
<dbReference type="SUPFAM" id="SSF47323">
    <property type="entry name" value="Anticodon-binding domain of a subclass of class I aminoacyl-tRNA synthetases"/>
    <property type="match status" value="1"/>
</dbReference>
<accession>A0A381PD06</accession>
<organism evidence="10">
    <name type="scientific">marine metagenome</name>
    <dbReference type="NCBI Taxonomy" id="408172"/>
    <lineage>
        <taxon>unclassified sequences</taxon>
        <taxon>metagenomes</taxon>
        <taxon>ecological metagenomes</taxon>
    </lineage>
</organism>
<keyword evidence="2" id="KW-0436">Ligase</keyword>
<dbReference type="AlphaFoldDB" id="A0A381PD06"/>
<dbReference type="PRINTS" id="PR00984">
    <property type="entry name" value="TRNASYNTHILE"/>
</dbReference>
<evidence type="ECO:0000256" key="6">
    <source>
        <dbReference type="ARBA" id="ARBA00023146"/>
    </source>
</evidence>
<comment type="catalytic activity">
    <reaction evidence="7">
        <text>tRNA(Ile) + L-isoleucine + ATP = L-isoleucyl-tRNA(Ile) + AMP + diphosphate</text>
        <dbReference type="Rhea" id="RHEA:11060"/>
        <dbReference type="Rhea" id="RHEA-COMP:9666"/>
        <dbReference type="Rhea" id="RHEA-COMP:9695"/>
        <dbReference type="ChEBI" id="CHEBI:30616"/>
        <dbReference type="ChEBI" id="CHEBI:33019"/>
        <dbReference type="ChEBI" id="CHEBI:58045"/>
        <dbReference type="ChEBI" id="CHEBI:78442"/>
        <dbReference type="ChEBI" id="CHEBI:78528"/>
        <dbReference type="ChEBI" id="CHEBI:456215"/>
        <dbReference type="EC" id="6.1.1.5"/>
    </reaction>
</comment>
<dbReference type="InterPro" id="IPR033709">
    <property type="entry name" value="Anticodon_Ile_ABEc"/>
</dbReference>
<sequence length="1103" mass="127790">MAIKKIKSSVDFISQEHEVLTFWEKENIFNKRRELNKGKPKWSFIDGPITANNPMGVHHAWGRTLKDIYNRYRAMSGFDLRYQNGFDCQGLWVEIEVEKELGFKSKKDVEDFGIEKFVNLCKERVLKYSKIQTDQSVRLGYWMDWENSYFTMSNENNYTIWGFLSKLFKKDKIYRDVDVVPWSGRSGTSYSQMEVIEGRKLVAHKSVFVRFPIKEREKEFLLVWTTTPWTLTSNVVVGVNVNLEYVKLQSADGSVYYFAKDNLEYQRLEKQFSEKKHWVKGLPKLKTIAQIFKEHGGYEIIGSVKGSDLVGLEYIGPFDDLEAQNKPGGYPFEDEELKKNDITSVKQHKVIDPGKDNIGNDIVVSGEGTGIVHMAPGCGDIDHKVGKTKNLINIAPLDEEAKFLDHFGWLHKKSATDPDTIDQIIGDLKERKVLVYVEQYPHVYPHCWRSGDELVFRLVEEWYINMDWRDQIKKVVDDINWIPDWGKDREHEWLDNMGDWMISKKRFWGLALPIWEFEDGSFYVVGSEEELNDLAVSGIEEFKGNSPHRPWIDNIKIKHPETGLVGTRILDVGNPWLDAGIVPFSTLAYSSDKEYWKQWYPADFVTECFPGQFRNWFYSLLAMSSWLDNSAPFKTLLGHALVKDETGRDMHKSWGNAIWFDDAAEKMGVDVMRWMYAAQNLESNLFFGYGPADEVRKKLITFWNVYSFFSTYASVDGFDLEKHSGLDQKNLTILDRWILAKMHLFIKDGKKYLDSYNVSGLVKSFEVFLEELSNWYIRRNRRRFWKSEDDQDKFTAYATLYHVLVNTIKCIAPVLPFCTEKMYENLVVNMDSNALQSVHLCDYPEFDEKWIDKKIIKRVDALKRMVELGRSARNQSKQKIRQPLMKVLFALEDNGTSDFIIEHKSIVLDELNVKSIERITNADSLVSYNIKPNLPVLGKKYSSGLKTIIEILKSGDNDERIRQYESSGNIVLRNDDVSFTLEKEDIIIDTVAAEGFSAVSADGITVGLKLELNEELIQEGIVRDLVRQVQNIRKDAGFSVEDRISISWELDSEFGTAISKFKNYFCNETLTVAINDKYSEDGYNTEINLRGKIVKIIISKIRT</sequence>
<dbReference type="Pfam" id="PF08264">
    <property type="entry name" value="Anticodon_1"/>
    <property type="match status" value="1"/>
</dbReference>
<evidence type="ECO:0000256" key="3">
    <source>
        <dbReference type="ARBA" id="ARBA00022741"/>
    </source>
</evidence>
<proteinExistence type="predicted"/>
<feature type="domain" description="Aminoacyl-tRNA synthetase class Ia" evidence="8">
    <location>
        <begin position="19"/>
        <end position="678"/>
    </location>
</feature>
<dbReference type="InterPro" id="IPR002301">
    <property type="entry name" value="Ile-tRNA-ligase"/>
</dbReference>
<dbReference type="CDD" id="cd07961">
    <property type="entry name" value="Anticodon_Ia_Ile_ABEc"/>
    <property type="match status" value="1"/>
</dbReference>
<evidence type="ECO:0000259" key="8">
    <source>
        <dbReference type="Pfam" id="PF00133"/>
    </source>
</evidence>
<dbReference type="SUPFAM" id="SSF52374">
    <property type="entry name" value="Nucleotidylyl transferase"/>
    <property type="match status" value="1"/>
</dbReference>
<evidence type="ECO:0000256" key="2">
    <source>
        <dbReference type="ARBA" id="ARBA00022598"/>
    </source>
</evidence>
<dbReference type="PANTHER" id="PTHR42780:SF1">
    <property type="entry name" value="ISOLEUCINE--TRNA LIGASE, CYTOPLASMIC"/>
    <property type="match status" value="1"/>
</dbReference>
<name>A0A381PD06_9ZZZZ</name>
<dbReference type="GO" id="GO:0006428">
    <property type="term" value="P:isoleucyl-tRNA aminoacylation"/>
    <property type="evidence" value="ECO:0007669"/>
    <property type="project" value="InterPro"/>
</dbReference>
<dbReference type="GO" id="GO:0005524">
    <property type="term" value="F:ATP binding"/>
    <property type="evidence" value="ECO:0007669"/>
    <property type="project" value="UniProtKB-KW"/>
</dbReference>
<evidence type="ECO:0000256" key="5">
    <source>
        <dbReference type="ARBA" id="ARBA00022917"/>
    </source>
</evidence>
<dbReference type="InterPro" id="IPR002300">
    <property type="entry name" value="aa-tRNA-synth_Ia"/>
</dbReference>
<evidence type="ECO:0000313" key="10">
    <source>
        <dbReference type="EMBL" id="SUZ64820.1"/>
    </source>
</evidence>
<dbReference type="InterPro" id="IPR014729">
    <property type="entry name" value="Rossmann-like_a/b/a_fold"/>
</dbReference>
<keyword evidence="4" id="KW-0067">ATP-binding</keyword>
<dbReference type="GO" id="GO:0000049">
    <property type="term" value="F:tRNA binding"/>
    <property type="evidence" value="ECO:0007669"/>
    <property type="project" value="InterPro"/>
</dbReference>
<dbReference type="EMBL" id="UINC01000943">
    <property type="protein sequence ID" value="SUZ64820.1"/>
    <property type="molecule type" value="Genomic_DNA"/>
</dbReference>
<evidence type="ECO:0000256" key="7">
    <source>
        <dbReference type="ARBA" id="ARBA00048359"/>
    </source>
</evidence>
<keyword evidence="6" id="KW-0030">Aminoacyl-tRNA synthetase</keyword>
<dbReference type="InterPro" id="IPR009080">
    <property type="entry name" value="tRNAsynth_Ia_anticodon-bd"/>
</dbReference>
<dbReference type="GO" id="GO:0004822">
    <property type="term" value="F:isoleucine-tRNA ligase activity"/>
    <property type="evidence" value="ECO:0007669"/>
    <property type="project" value="UniProtKB-EC"/>
</dbReference>
<keyword evidence="3" id="KW-0547">Nucleotide-binding</keyword>
<dbReference type="InterPro" id="IPR023586">
    <property type="entry name" value="Ile-tRNA-ligase_type2"/>
</dbReference>
<dbReference type="Pfam" id="PF19302">
    <property type="entry name" value="DUF5915"/>
    <property type="match status" value="1"/>
</dbReference>
<dbReference type="EC" id="6.1.1.5" evidence="1"/>
<gene>
    <name evidence="10" type="ORF">METZ01_LOCUS17674</name>
</gene>
<dbReference type="Gene3D" id="3.90.740.10">
    <property type="entry name" value="Valyl/Leucyl/Isoleucyl-tRNA synthetase, editing domain"/>
    <property type="match status" value="1"/>
</dbReference>
<dbReference type="Gene3D" id="3.40.50.620">
    <property type="entry name" value="HUPs"/>
    <property type="match status" value="2"/>
</dbReference>
<dbReference type="SUPFAM" id="SSF50677">
    <property type="entry name" value="ValRS/IleRS/LeuRS editing domain"/>
    <property type="match status" value="1"/>
</dbReference>
<keyword evidence="5" id="KW-0648">Protein biosynthesis</keyword>
<evidence type="ECO:0000256" key="4">
    <source>
        <dbReference type="ARBA" id="ARBA00022840"/>
    </source>
</evidence>
<feature type="domain" description="Methionyl/Valyl/Leucyl/Isoleucyl-tRNA synthetase anticodon-binding" evidence="9">
    <location>
        <begin position="735"/>
        <end position="885"/>
    </location>
</feature>
<evidence type="ECO:0000259" key="9">
    <source>
        <dbReference type="Pfam" id="PF08264"/>
    </source>
</evidence>
<dbReference type="PANTHER" id="PTHR42780">
    <property type="entry name" value="SOLEUCYL-TRNA SYNTHETASE"/>
    <property type="match status" value="1"/>
</dbReference>
<dbReference type="GO" id="GO:0002161">
    <property type="term" value="F:aminoacyl-tRNA deacylase activity"/>
    <property type="evidence" value="ECO:0007669"/>
    <property type="project" value="InterPro"/>
</dbReference>